<organism evidence="2 3">
    <name type="scientific">Adineta steineri</name>
    <dbReference type="NCBI Taxonomy" id="433720"/>
    <lineage>
        <taxon>Eukaryota</taxon>
        <taxon>Metazoa</taxon>
        <taxon>Spiralia</taxon>
        <taxon>Gnathifera</taxon>
        <taxon>Rotifera</taxon>
        <taxon>Eurotatoria</taxon>
        <taxon>Bdelloidea</taxon>
        <taxon>Adinetida</taxon>
        <taxon>Adinetidae</taxon>
        <taxon>Adineta</taxon>
    </lineage>
</organism>
<comment type="caution">
    <text evidence="2">The sequence shown here is derived from an EMBL/GenBank/DDBJ whole genome shotgun (WGS) entry which is preliminary data.</text>
</comment>
<feature type="compositionally biased region" description="Polar residues" evidence="1">
    <location>
        <begin position="180"/>
        <end position="189"/>
    </location>
</feature>
<dbReference type="EMBL" id="CAJNOE010000003">
    <property type="protein sequence ID" value="CAF0714193.1"/>
    <property type="molecule type" value="Genomic_DNA"/>
</dbReference>
<evidence type="ECO:0000313" key="2">
    <source>
        <dbReference type="EMBL" id="CAF0714193.1"/>
    </source>
</evidence>
<accession>A0A813M6P5</accession>
<gene>
    <name evidence="2" type="ORF">IZO911_LOCUS583</name>
</gene>
<dbReference type="AlphaFoldDB" id="A0A813M6P5"/>
<protein>
    <submittedName>
        <fullName evidence="2">Uncharacterized protein</fullName>
    </submittedName>
</protein>
<dbReference type="Proteomes" id="UP000663860">
    <property type="component" value="Unassembled WGS sequence"/>
</dbReference>
<proteinExistence type="predicted"/>
<reference evidence="2" key="1">
    <citation type="submission" date="2021-02" db="EMBL/GenBank/DDBJ databases">
        <authorList>
            <person name="Nowell W R."/>
        </authorList>
    </citation>
    <scope>NUCLEOTIDE SEQUENCE</scope>
</reference>
<evidence type="ECO:0000313" key="3">
    <source>
        <dbReference type="Proteomes" id="UP000663860"/>
    </source>
</evidence>
<sequence length="210" mass="23482">MFDDGFLKKRKASNLLLSTSSITTAVVAATQHRRCYLPSTSTTPFYSVLIFSAADILFRLTEGFVGQVEEVQRNCFRKIMSSRHSNQENSSIYESNRSRRQISTPSNLPCNQQELLNSSSPSHSDQAPKACCFCWCCCCSCSCSARPKKPKEKEHVTLVCVDSAGGSKDDDSDEGLTITAVINSTSLQIQKKREKEEEEEEEEEEAKEKN</sequence>
<feature type="compositionally biased region" description="Acidic residues" evidence="1">
    <location>
        <begin position="196"/>
        <end position="210"/>
    </location>
</feature>
<evidence type="ECO:0000256" key="1">
    <source>
        <dbReference type="SAM" id="MobiDB-lite"/>
    </source>
</evidence>
<name>A0A813M6P5_9BILA</name>
<feature type="region of interest" description="Disordered" evidence="1">
    <location>
        <begin position="87"/>
        <end position="106"/>
    </location>
</feature>
<feature type="region of interest" description="Disordered" evidence="1">
    <location>
        <begin position="164"/>
        <end position="210"/>
    </location>
</feature>